<dbReference type="SUPFAM" id="SSF51338">
    <property type="entry name" value="Composite domain of metallo-dependent hydrolases"/>
    <property type="match status" value="1"/>
</dbReference>
<dbReference type="InterPro" id="IPR006680">
    <property type="entry name" value="Amidohydro-rel"/>
</dbReference>
<dbReference type="RefSeq" id="WP_344304922.1">
    <property type="nucleotide sequence ID" value="NZ_BAAAQQ010000013.1"/>
</dbReference>
<dbReference type="SUPFAM" id="SSF51556">
    <property type="entry name" value="Metallo-dependent hydrolases"/>
    <property type="match status" value="1"/>
</dbReference>
<dbReference type="InterPro" id="IPR057744">
    <property type="entry name" value="OTAase-like"/>
</dbReference>
<dbReference type="PANTHER" id="PTHR43135:SF3">
    <property type="entry name" value="ALPHA-D-RIBOSE 1-METHYLPHOSPHONATE 5-TRIPHOSPHATE DIPHOSPHATASE"/>
    <property type="match status" value="1"/>
</dbReference>
<dbReference type="PANTHER" id="PTHR43135">
    <property type="entry name" value="ALPHA-D-RIBOSE 1-METHYLPHOSPHONATE 5-TRIPHOSPHATE DIPHOSPHATASE"/>
    <property type="match status" value="1"/>
</dbReference>
<dbReference type="InterPro" id="IPR032466">
    <property type="entry name" value="Metal_Hydrolase"/>
</dbReference>
<evidence type="ECO:0000313" key="3">
    <source>
        <dbReference type="Proteomes" id="UP001500575"/>
    </source>
</evidence>
<dbReference type="Gene3D" id="3.20.20.140">
    <property type="entry name" value="Metal-dependent hydrolases"/>
    <property type="match status" value="1"/>
</dbReference>
<organism evidence="2 3">
    <name type="scientific">Nocardioides bigeumensis</name>
    <dbReference type="NCBI Taxonomy" id="433657"/>
    <lineage>
        <taxon>Bacteria</taxon>
        <taxon>Bacillati</taxon>
        <taxon>Actinomycetota</taxon>
        <taxon>Actinomycetes</taxon>
        <taxon>Propionibacteriales</taxon>
        <taxon>Nocardioidaceae</taxon>
        <taxon>Nocardioides</taxon>
    </lineage>
</organism>
<dbReference type="Gene3D" id="2.30.40.10">
    <property type="entry name" value="Urease, subunit C, domain 1"/>
    <property type="match status" value="1"/>
</dbReference>
<keyword evidence="3" id="KW-1185">Reference proteome</keyword>
<dbReference type="Proteomes" id="UP001500575">
    <property type="component" value="Unassembled WGS sequence"/>
</dbReference>
<protein>
    <submittedName>
        <fullName evidence="2">Amidohydrolase family protein</fullName>
    </submittedName>
</protein>
<name>A0ABN2YPW0_9ACTN</name>
<sequence length="409" mass="43111">MTNDHSLTLVNCAVLDVRTGDVESDRAIRIEGGRIREIAGSAGAGDADRVDVGGRVVMPGLIDAHVHVMASDLKLSMLPKQSSTLLTAKAASILSDMLMRGFTSVRDAGGADWGLAEAVRTGLLPGPRLFIAGKGLAQTGGQGDFRELEEVALPDYCTHSLGSMSRVADGVDAVRAAVREELRRGADQIKIFAGGGIAGGVPLAFSHFTVEEIKAACDEAAAVGTYVMAHAYAADSILRAVEAGARTIEHGNLITEAVAEKIAGRAYLVPTLSALDGRLRHADELGISHEVRDIMTHVIAEGLRGIEICGRAGVPVGFGTDLEGIIHPYQMTEFELRAQVQSPLQLVQSATVVNAEILQKEGELGVVAEGALADLLILDGNPCEDIGVLLDPRRLRGILKDGIVIQHDF</sequence>
<dbReference type="EMBL" id="BAAAQQ010000013">
    <property type="protein sequence ID" value="GAA2130491.1"/>
    <property type="molecule type" value="Genomic_DNA"/>
</dbReference>
<evidence type="ECO:0000313" key="2">
    <source>
        <dbReference type="EMBL" id="GAA2130491.1"/>
    </source>
</evidence>
<evidence type="ECO:0000259" key="1">
    <source>
        <dbReference type="Pfam" id="PF01979"/>
    </source>
</evidence>
<accession>A0ABN2YPW0</accession>
<comment type="caution">
    <text evidence="2">The sequence shown here is derived from an EMBL/GenBank/DDBJ whole genome shotgun (WGS) entry which is preliminary data.</text>
</comment>
<dbReference type="InterPro" id="IPR011059">
    <property type="entry name" value="Metal-dep_hydrolase_composite"/>
</dbReference>
<dbReference type="CDD" id="cd01299">
    <property type="entry name" value="Met_dep_hydrolase_A"/>
    <property type="match status" value="1"/>
</dbReference>
<reference evidence="2 3" key="1">
    <citation type="journal article" date="2019" name="Int. J. Syst. Evol. Microbiol.">
        <title>The Global Catalogue of Microorganisms (GCM) 10K type strain sequencing project: providing services to taxonomists for standard genome sequencing and annotation.</title>
        <authorList>
            <consortium name="The Broad Institute Genomics Platform"/>
            <consortium name="The Broad Institute Genome Sequencing Center for Infectious Disease"/>
            <person name="Wu L."/>
            <person name="Ma J."/>
        </authorList>
    </citation>
    <scope>NUCLEOTIDE SEQUENCE [LARGE SCALE GENOMIC DNA]</scope>
    <source>
        <strain evidence="2 3">JCM 16021</strain>
    </source>
</reference>
<gene>
    <name evidence="2" type="ORF">GCM10009843_33170</name>
</gene>
<feature type="domain" description="Amidohydrolase-related" evidence="1">
    <location>
        <begin position="56"/>
        <end position="402"/>
    </location>
</feature>
<dbReference type="Pfam" id="PF01979">
    <property type="entry name" value="Amidohydro_1"/>
    <property type="match status" value="1"/>
</dbReference>
<proteinExistence type="predicted"/>
<dbReference type="InterPro" id="IPR051781">
    <property type="entry name" value="Metallo-dep_Hydrolase"/>
</dbReference>